<dbReference type="InterPro" id="IPR004358">
    <property type="entry name" value="Sig_transdc_His_kin-like_C"/>
</dbReference>
<evidence type="ECO:0000256" key="9">
    <source>
        <dbReference type="ARBA" id="ARBA00022840"/>
    </source>
</evidence>
<accession>A0AA97FCR4</accession>
<dbReference type="GO" id="GO:0005524">
    <property type="term" value="F:ATP binding"/>
    <property type="evidence" value="ECO:0007669"/>
    <property type="project" value="UniProtKB-KW"/>
</dbReference>
<dbReference type="CDD" id="cd00075">
    <property type="entry name" value="HATPase"/>
    <property type="match status" value="1"/>
</dbReference>
<evidence type="ECO:0000259" key="15">
    <source>
        <dbReference type="PROSITE" id="PS50885"/>
    </source>
</evidence>
<dbReference type="GeneID" id="85230626"/>
<feature type="transmembrane region" description="Helical" evidence="13">
    <location>
        <begin position="311"/>
        <end position="329"/>
    </location>
</feature>
<dbReference type="PANTHER" id="PTHR45528">
    <property type="entry name" value="SENSOR HISTIDINE KINASE CPXA"/>
    <property type="match status" value="1"/>
</dbReference>
<evidence type="ECO:0000313" key="16">
    <source>
        <dbReference type="EMBL" id="WOF17095.1"/>
    </source>
</evidence>
<evidence type="ECO:0000256" key="11">
    <source>
        <dbReference type="ARBA" id="ARBA00023136"/>
    </source>
</evidence>
<dbReference type="RefSeq" id="WP_317136551.1">
    <property type="nucleotide sequence ID" value="NZ_CP043875.1"/>
</dbReference>
<evidence type="ECO:0000256" key="8">
    <source>
        <dbReference type="ARBA" id="ARBA00022777"/>
    </source>
</evidence>
<dbReference type="EC" id="2.7.13.3" evidence="3"/>
<sequence length="629" mass="72257">MTVKKNKDNYKLSLISYLLIAIIIIIAPLFAIISFIDYNEIKNDFNSNYNLLQNNTENSIMEAIELSNKGLLVYDKTLDEQMRSAFIPFFEEYYNKNQNPEEMDLEFIKEKLGDNYELYIINKNQVIIKTTKEEDMGLDFKAYSDFSNYLDEILQTDGYSGDRVVRGLNDLNTVSKYSYYPTPDHNYILELSYEIKDYDEIRSHLKYSAPVEDLKGMNPYLKDVALYDIFGYTIKNADETSPEILNMLKEQILQNENNFEVTNEDEKTVTRYRYTDLYDPEFGSNPSVVVGFTYSKELIETELNKMVVSKFASFILIFALIIMISYVVSTHVAMPVKTLAEDTDTILKGDLERKIKTGGPEEIISLQNSISEMVNRLKNNISVLEEQKKTILIHNQELESLIDKRTNELRTAGEDADFFLDIMTHDINNANMAALGFAEYLNDSLSDDLKIPSEKIIASIKHSDDIIKNVSTIRKIREKGSQMKFIDLDETINKVIRHFPDINISFEESGQRVIANELLTEVFSNILGNSQKYAGKNCNVKIYTKEQGDRIKIIIEDDGPGIPDEMKNRIFEKFLRNLDNKNRVSGKGIGLYIVHDLVALKYGGEVYAEDKIPGEHENGLRICVILKKG</sequence>
<evidence type="ECO:0000256" key="13">
    <source>
        <dbReference type="SAM" id="Phobius"/>
    </source>
</evidence>
<feature type="transmembrane region" description="Helical" evidence="13">
    <location>
        <begin position="12"/>
        <end position="36"/>
    </location>
</feature>
<evidence type="ECO:0000256" key="2">
    <source>
        <dbReference type="ARBA" id="ARBA00004651"/>
    </source>
</evidence>
<comment type="subcellular location">
    <subcellularLocation>
        <location evidence="2">Cell membrane</location>
        <topology evidence="2">Multi-pass membrane protein</topology>
    </subcellularLocation>
</comment>
<keyword evidence="6" id="KW-0808">Transferase</keyword>
<gene>
    <name evidence="16" type="ORF">F1737_10615</name>
</gene>
<keyword evidence="17" id="KW-1185">Reference proteome</keyword>
<dbReference type="EMBL" id="CP043875">
    <property type="protein sequence ID" value="WOF17095.1"/>
    <property type="molecule type" value="Genomic_DNA"/>
</dbReference>
<keyword evidence="4" id="KW-1003">Cell membrane</keyword>
<protein>
    <recommendedName>
        <fullName evidence="3">histidine kinase</fullName>
        <ecNumber evidence="3">2.7.13.3</ecNumber>
    </recommendedName>
</protein>
<dbReference type="InterPro" id="IPR050398">
    <property type="entry name" value="HssS/ArlS-like"/>
</dbReference>
<keyword evidence="8 16" id="KW-0418">Kinase</keyword>
<keyword evidence="12" id="KW-0175">Coiled coil</keyword>
<keyword evidence="13" id="KW-1133">Transmembrane helix</keyword>
<dbReference type="GO" id="GO:0000160">
    <property type="term" value="P:phosphorelay signal transduction system"/>
    <property type="evidence" value="ECO:0007669"/>
    <property type="project" value="UniProtKB-KW"/>
</dbReference>
<feature type="coiled-coil region" evidence="12">
    <location>
        <begin position="367"/>
        <end position="404"/>
    </location>
</feature>
<feature type="domain" description="Histidine kinase" evidence="14">
    <location>
        <begin position="422"/>
        <end position="629"/>
    </location>
</feature>
<evidence type="ECO:0000256" key="10">
    <source>
        <dbReference type="ARBA" id="ARBA00023012"/>
    </source>
</evidence>
<dbReference type="SMART" id="SM00387">
    <property type="entry name" value="HATPase_c"/>
    <property type="match status" value="1"/>
</dbReference>
<dbReference type="InterPro" id="IPR036890">
    <property type="entry name" value="HATPase_C_sf"/>
</dbReference>
<keyword evidence="9" id="KW-0067">ATP-binding</keyword>
<dbReference type="GO" id="GO:0005886">
    <property type="term" value="C:plasma membrane"/>
    <property type="evidence" value="ECO:0007669"/>
    <property type="project" value="UniProtKB-SubCell"/>
</dbReference>
<dbReference type="Gene3D" id="6.10.340.10">
    <property type="match status" value="1"/>
</dbReference>
<evidence type="ECO:0000256" key="6">
    <source>
        <dbReference type="ARBA" id="ARBA00022679"/>
    </source>
</evidence>
<keyword evidence="10" id="KW-0902">Two-component regulatory system</keyword>
<dbReference type="SUPFAM" id="SSF55874">
    <property type="entry name" value="ATPase domain of HSP90 chaperone/DNA topoisomerase II/histidine kinase"/>
    <property type="match status" value="1"/>
</dbReference>
<organism evidence="16 17">
    <name type="scientific">Methanochimaera problematica</name>
    <dbReference type="NCBI Taxonomy" id="2609417"/>
    <lineage>
        <taxon>Archaea</taxon>
        <taxon>Methanobacteriati</taxon>
        <taxon>Methanobacteriota</taxon>
        <taxon>Stenosarchaea group</taxon>
        <taxon>Methanomicrobia</taxon>
        <taxon>Methanomicrobiales</taxon>
        <taxon>Methanomicrobiaceae</taxon>
        <taxon>Methanochimaera</taxon>
    </lineage>
</organism>
<evidence type="ECO:0000256" key="1">
    <source>
        <dbReference type="ARBA" id="ARBA00000085"/>
    </source>
</evidence>
<evidence type="ECO:0000256" key="12">
    <source>
        <dbReference type="SAM" id="Coils"/>
    </source>
</evidence>
<dbReference type="Pfam" id="PF02518">
    <property type="entry name" value="HATPase_c"/>
    <property type="match status" value="1"/>
</dbReference>
<evidence type="ECO:0000256" key="7">
    <source>
        <dbReference type="ARBA" id="ARBA00022741"/>
    </source>
</evidence>
<dbReference type="KEGG" id="mefw:F1737_10615"/>
<dbReference type="PROSITE" id="PS50109">
    <property type="entry name" value="HIS_KIN"/>
    <property type="match status" value="1"/>
</dbReference>
<comment type="catalytic activity">
    <reaction evidence="1">
        <text>ATP + protein L-histidine = ADP + protein N-phospho-L-histidine.</text>
        <dbReference type="EC" id="2.7.13.3"/>
    </reaction>
</comment>
<dbReference type="InterPro" id="IPR005467">
    <property type="entry name" value="His_kinase_dom"/>
</dbReference>
<evidence type="ECO:0000256" key="4">
    <source>
        <dbReference type="ARBA" id="ARBA00022475"/>
    </source>
</evidence>
<evidence type="ECO:0000313" key="17">
    <source>
        <dbReference type="Proteomes" id="UP001301797"/>
    </source>
</evidence>
<dbReference type="InterPro" id="IPR003660">
    <property type="entry name" value="HAMP_dom"/>
</dbReference>
<feature type="domain" description="HAMP" evidence="15">
    <location>
        <begin position="330"/>
        <end position="382"/>
    </location>
</feature>
<keyword evidence="11 13" id="KW-0472">Membrane</keyword>
<dbReference type="Proteomes" id="UP001301797">
    <property type="component" value="Chromosome"/>
</dbReference>
<keyword evidence="7" id="KW-0547">Nucleotide-binding</keyword>
<proteinExistence type="predicted"/>
<dbReference type="InterPro" id="IPR003594">
    <property type="entry name" value="HATPase_dom"/>
</dbReference>
<keyword evidence="5" id="KW-0597">Phosphoprotein</keyword>
<evidence type="ECO:0000256" key="3">
    <source>
        <dbReference type="ARBA" id="ARBA00012438"/>
    </source>
</evidence>
<dbReference type="PANTHER" id="PTHR45528:SF1">
    <property type="entry name" value="SENSOR HISTIDINE KINASE CPXA"/>
    <property type="match status" value="1"/>
</dbReference>
<reference evidence="16 17" key="1">
    <citation type="submission" date="2019-09" db="EMBL/GenBank/DDBJ databases">
        <title>The complete genome of Methanoplanus sp. FWC-SCC4.</title>
        <authorList>
            <person name="Chen S.-C."/>
            <person name="Zhou Y.-Z."/>
            <person name="Lai M.-C."/>
        </authorList>
    </citation>
    <scope>NUCLEOTIDE SEQUENCE [LARGE SCALE GENOMIC DNA]</scope>
    <source>
        <strain evidence="16 17">FWC-SCC4</strain>
    </source>
</reference>
<dbReference type="AlphaFoldDB" id="A0AA97FCR4"/>
<dbReference type="PROSITE" id="PS50885">
    <property type="entry name" value="HAMP"/>
    <property type="match status" value="1"/>
</dbReference>
<dbReference type="PRINTS" id="PR00344">
    <property type="entry name" value="BCTRLSENSOR"/>
</dbReference>
<dbReference type="Gene3D" id="3.30.565.10">
    <property type="entry name" value="Histidine kinase-like ATPase, C-terminal domain"/>
    <property type="match status" value="1"/>
</dbReference>
<evidence type="ECO:0000259" key="14">
    <source>
        <dbReference type="PROSITE" id="PS50109"/>
    </source>
</evidence>
<dbReference type="GO" id="GO:0004673">
    <property type="term" value="F:protein histidine kinase activity"/>
    <property type="evidence" value="ECO:0007669"/>
    <property type="project" value="UniProtKB-EC"/>
</dbReference>
<evidence type="ECO:0000256" key="5">
    <source>
        <dbReference type="ARBA" id="ARBA00022553"/>
    </source>
</evidence>
<name>A0AA97FCR4_9EURY</name>
<keyword evidence="13" id="KW-0812">Transmembrane</keyword>